<accession>A0A8X6IHR2</accession>
<dbReference type="AlphaFoldDB" id="A0A8X6IHR2"/>
<dbReference type="Proteomes" id="UP000887013">
    <property type="component" value="Unassembled WGS sequence"/>
</dbReference>
<evidence type="ECO:0000313" key="1">
    <source>
        <dbReference type="EMBL" id="GFS46542.1"/>
    </source>
</evidence>
<proteinExistence type="predicted"/>
<keyword evidence="2" id="KW-1185">Reference proteome</keyword>
<evidence type="ECO:0000313" key="2">
    <source>
        <dbReference type="Proteomes" id="UP000887013"/>
    </source>
</evidence>
<name>A0A8X6IHR2_NEPPI</name>
<protein>
    <submittedName>
        <fullName evidence="1">Uncharacterized protein</fullName>
    </submittedName>
</protein>
<reference evidence="1" key="1">
    <citation type="submission" date="2020-08" db="EMBL/GenBank/DDBJ databases">
        <title>Multicomponent nature underlies the extraordinary mechanical properties of spider dragline silk.</title>
        <authorList>
            <person name="Kono N."/>
            <person name="Nakamura H."/>
            <person name="Mori M."/>
            <person name="Yoshida Y."/>
            <person name="Ohtoshi R."/>
            <person name="Malay A.D."/>
            <person name="Moran D.A.P."/>
            <person name="Tomita M."/>
            <person name="Numata K."/>
            <person name="Arakawa K."/>
        </authorList>
    </citation>
    <scope>NUCLEOTIDE SEQUENCE</scope>
</reference>
<comment type="caution">
    <text evidence="1">The sequence shown here is derived from an EMBL/GenBank/DDBJ whole genome shotgun (WGS) entry which is preliminary data.</text>
</comment>
<gene>
    <name evidence="1" type="ORF">NPIL_585551</name>
</gene>
<organism evidence="1 2">
    <name type="scientific">Nephila pilipes</name>
    <name type="common">Giant wood spider</name>
    <name type="synonym">Nephila maculata</name>
    <dbReference type="NCBI Taxonomy" id="299642"/>
    <lineage>
        <taxon>Eukaryota</taxon>
        <taxon>Metazoa</taxon>
        <taxon>Ecdysozoa</taxon>
        <taxon>Arthropoda</taxon>
        <taxon>Chelicerata</taxon>
        <taxon>Arachnida</taxon>
        <taxon>Araneae</taxon>
        <taxon>Araneomorphae</taxon>
        <taxon>Entelegynae</taxon>
        <taxon>Araneoidea</taxon>
        <taxon>Nephilidae</taxon>
        <taxon>Nephila</taxon>
    </lineage>
</organism>
<sequence>MEPGYSDEEMKSKEMEVIDVLLHISEFNVSEVSIAIDNVTQYDECSNMSQSLDNLNSEIWGVNIKNSDYLKKKPLIIGLALKCSKKLNLWFLVPRRCNGSPLITALIGP</sequence>
<dbReference type="EMBL" id="BMAW01044825">
    <property type="protein sequence ID" value="GFS46542.1"/>
    <property type="molecule type" value="Genomic_DNA"/>
</dbReference>